<dbReference type="InterPro" id="IPR052891">
    <property type="entry name" value="DNA-3mA_glycosylase"/>
</dbReference>
<dbReference type="PANTHER" id="PTHR30037:SF4">
    <property type="entry name" value="DNA-3-METHYLADENINE GLYCOSYLASE I"/>
    <property type="match status" value="1"/>
</dbReference>
<dbReference type="InterPro" id="IPR011257">
    <property type="entry name" value="DNA_glycosylase"/>
</dbReference>
<organism evidence="1 2">
    <name type="scientific">Arthrobacter ramosus</name>
    <dbReference type="NCBI Taxonomy" id="1672"/>
    <lineage>
        <taxon>Bacteria</taxon>
        <taxon>Bacillati</taxon>
        <taxon>Actinomycetota</taxon>
        <taxon>Actinomycetes</taxon>
        <taxon>Micrococcales</taxon>
        <taxon>Micrococcaceae</taxon>
        <taxon>Arthrobacter</taxon>
    </lineage>
</organism>
<proteinExistence type="predicted"/>
<dbReference type="Proteomes" id="UP001589702">
    <property type="component" value="Unassembled WGS sequence"/>
</dbReference>
<dbReference type="PANTHER" id="PTHR30037">
    <property type="entry name" value="DNA-3-METHYLADENINE GLYCOSYLASE 1"/>
    <property type="match status" value="1"/>
</dbReference>
<dbReference type="Gene3D" id="1.10.340.30">
    <property type="entry name" value="Hypothetical protein, domain 2"/>
    <property type="match status" value="1"/>
</dbReference>
<gene>
    <name evidence="1" type="ORF">ACFFP1_21105</name>
</gene>
<sequence length="213" mass="23327">MAHLVGIDVTVGADGIPRCGWAGDSEGGLARYHDEVWGTRTYDESALFEALTLGVFQSGLSWRVVFSKRDGFRQAFKGFDVARVAAFTQPEIERLAEDQSIIRNRGKIRATVDNARVMISASPQLPVLVRRYASSRKRAPLHLSDLPTATPQAEALTAELKSQGYRYVGPTSVYAFMQNVGVVNDHLHGCFRASDYRSGGHDLSGGHTTSDKL</sequence>
<dbReference type="EMBL" id="JBHMBC010000039">
    <property type="protein sequence ID" value="MFB9821977.1"/>
    <property type="molecule type" value="Genomic_DNA"/>
</dbReference>
<name>A0ABV5Y726_ARTRM</name>
<dbReference type="InterPro" id="IPR005019">
    <property type="entry name" value="Adenine_glyco"/>
</dbReference>
<dbReference type="RefSeq" id="WP_234750307.1">
    <property type="nucleotide sequence ID" value="NZ_BAAAWN010000001.1"/>
</dbReference>
<dbReference type="Pfam" id="PF03352">
    <property type="entry name" value="Adenine_glyco"/>
    <property type="match status" value="1"/>
</dbReference>
<accession>A0ABV5Y726</accession>
<reference evidence="1 2" key="1">
    <citation type="submission" date="2024-09" db="EMBL/GenBank/DDBJ databases">
        <authorList>
            <person name="Sun Q."/>
            <person name="Mori K."/>
        </authorList>
    </citation>
    <scope>NUCLEOTIDE SEQUENCE [LARGE SCALE GENOMIC DNA]</scope>
    <source>
        <strain evidence="1 2">JCM 1334</strain>
    </source>
</reference>
<comment type="caution">
    <text evidence="1">The sequence shown here is derived from an EMBL/GenBank/DDBJ whole genome shotgun (WGS) entry which is preliminary data.</text>
</comment>
<keyword evidence="2" id="KW-1185">Reference proteome</keyword>
<evidence type="ECO:0000313" key="2">
    <source>
        <dbReference type="Proteomes" id="UP001589702"/>
    </source>
</evidence>
<evidence type="ECO:0000313" key="1">
    <source>
        <dbReference type="EMBL" id="MFB9821977.1"/>
    </source>
</evidence>
<dbReference type="SUPFAM" id="SSF48150">
    <property type="entry name" value="DNA-glycosylase"/>
    <property type="match status" value="1"/>
</dbReference>
<protein>
    <submittedName>
        <fullName evidence="1">DNA-3-methyladenine glycosylase I</fullName>
    </submittedName>
</protein>